<dbReference type="InterPro" id="IPR001678">
    <property type="entry name" value="MeTrfase_RsmB-F_NOP2_dom"/>
</dbReference>
<sequence>MTPGARMQAAIELLELIWSGIEPADRAADDYFRKRRYAGAGDRRAVNGILYDVMRHRARLDWWIGRTGVGLEPTARTRVIAELALENKSSPEETGVLFNGASHCPEPMNPAEAALAEALHGRPLTHADMPAPVTLEYPDWMDRSLKALWPERLAAEMSALNQQAPVDLRVNMLKTTPDQARQSLKEDFVETEPTPLSPIGLRLTARARLAGTAAFRKGWIEVQDEGSQLIALLADARPGMKVVDFCAGGGGKALALAACMGSRGNGGGGTIEGSLWATDISGYRLERMTPRLKRAGAEKIKTRVIAALHDDWIGKNAGKMDRVLADVPCTRTGAWRRVPDARWRSTLDDLDDMIAVQRRILASAQILVKPGGRLIYATCSLLQEENERQLAWFLEKHGDFQALPIDQVWAETVGGPPPPTGPCLRLSPASTGTDGFFCAVMERK</sequence>
<dbReference type="GO" id="GO:0001510">
    <property type="term" value="P:RNA methylation"/>
    <property type="evidence" value="ECO:0007669"/>
    <property type="project" value="InterPro"/>
</dbReference>
<evidence type="ECO:0000256" key="3">
    <source>
        <dbReference type="ARBA" id="ARBA00022691"/>
    </source>
</evidence>
<evidence type="ECO:0000256" key="2">
    <source>
        <dbReference type="ARBA" id="ARBA00022679"/>
    </source>
</evidence>
<keyword evidence="2" id="KW-0808">Transferase</keyword>
<dbReference type="AlphaFoldDB" id="B3T6J3"/>
<dbReference type="EMBL" id="EU016624">
    <property type="protein sequence ID" value="ABZ08202.1"/>
    <property type="molecule type" value="Genomic_DNA"/>
</dbReference>
<reference evidence="6" key="1">
    <citation type="journal article" date="2008" name="ISME J.">
        <title>Genomic patterns of recombination, clonal divergence and environment in marine microbial populations.</title>
        <authorList>
            <person name="Konstantinidis K.T."/>
            <person name="Delong E.F."/>
        </authorList>
    </citation>
    <scope>NUCLEOTIDE SEQUENCE</scope>
</reference>
<dbReference type="InterPro" id="IPR054728">
    <property type="entry name" value="RsmB-like_ferredoxin"/>
</dbReference>
<keyword evidence="1" id="KW-0489">Methyltransferase</keyword>
<dbReference type="InterPro" id="IPR023267">
    <property type="entry name" value="RCMT"/>
</dbReference>
<dbReference type="InterPro" id="IPR029063">
    <property type="entry name" value="SAM-dependent_MTases_sf"/>
</dbReference>
<keyword evidence="4" id="KW-0694">RNA-binding</keyword>
<keyword evidence="3" id="KW-0949">S-adenosyl-L-methionine</keyword>
<evidence type="ECO:0000259" key="5">
    <source>
        <dbReference type="PROSITE" id="PS51686"/>
    </source>
</evidence>
<proteinExistence type="predicted"/>
<dbReference type="PANTHER" id="PTHR22807:SF53">
    <property type="entry name" value="RIBOSOMAL RNA SMALL SUBUNIT METHYLTRANSFERASE B-RELATED"/>
    <property type="match status" value="1"/>
</dbReference>
<organism evidence="6">
    <name type="scientific">uncultured marine microorganism HF4000_APKG2J17</name>
    <dbReference type="NCBI Taxonomy" id="455546"/>
    <lineage>
        <taxon>unclassified sequences</taxon>
        <taxon>environmental samples</taxon>
    </lineage>
</organism>
<evidence type="ECO:0000313" key="6">
    <source>
        <dbReference type="EMBL" id="ABZ08202.1"/>
    </source>
</evidence>
<accession>B3T6J3</accession>
<protein>
    <submittedName>
        <fullName evidence="6">Putative NOL1/NOP2/sun family protein</fullName>
    </submittedName>
</protein>
<evidence type="ECO:0000256" key="4">
    <source>
        <dbReference type="ARBA" id="ARBA00022884"/>
    </source>
</evidence>
<feature type="domain" description="SAM-dependent MTase RsmB/NOP-type" evidence="5">
    <location>
        <begin position="156"/>
        <end position="444"/>
    </location>
</feature>
<dbReference type="GO" id="GO:0003723">
    <property type="term" value="F:RNA binding"/>
    <property type="evidence" value="ECO:0007669"/>
    <property type="project" value="UniProtKB-KW"/>
</dbReference>
<evidence type="ECO:0000256" key="1">
    <source>
        <dbReference type="ARBA" id="ARBA00022603"/>
    </source>
</evidence>
<gene>
    <name evidence="6" type="ORF">ALOHA_HF4000APKG2J17ctg1g9</name>
</gene>
<dbReference type="Pfam" id="PF22458">
    <property type="entry name" value="RsmF-B_ferredox"/>
    <property type="match status" value="1"/>
</dbReference>
<name>B3T6J3_9ZZZZ</name>
<dbReference type="PANTHER" id="PTHR22807">
    <property type="entry name" value="NOP2 YEAST -RELATED NOL1/NOP2/FMU SUN DOMAIN-CONTAINING"/>
    <property type="match status" value="1"/>
</dbReference>
<dbReference type="PRINTS" id="PR02008">
    <property type="entry name" value="RCMTFAMILY"/>
</dbReference>
<dbReference type="GO" id="GO:0008173">
    <property type="term" value="F:RNA methyltransferase activity"/>
    <property type="evidence" value="ECO:0007669"/>
    <property type="project" value="InterPro"/>
</dbReference>
<dbReference type="CDD" id="cd02440">
    <property type="entry name" value="AdoMet_MTases"/>
    <property type="match status" value="1"/>
</dbReference>
<dbReference type="SUPFAM" id="SSF53335">
    <property type="entry name" value="S-adenosyl-L-methionine-dependent methyltransferases"/>
    <property type="match status" value="1"/>
</dbReference>
<dbReference type="InterPro" id="IPR049560">
    <property type="entry name" value="MeTrfase_RsmB-F_NOP2_cat"/>
</dbReference>
<dbReference type="PROSITE" id="PS51686">
    <property type="entry name" value="SAM_MT_RSMB_NOP"/>
    <property type="match status" value="1"/>
</dbReference>
<dbReference type="Pfam" id="PF01189">
    <property type="entry name" value="Methyltr_RsmB-F"/>
    <property type="match status" value="1"/>
</dbReference>
<dbReference type="Gene3D" id="3.40.50.150">
    <property type="entry name" value="Vaccinia Virus protein VP39"/>
    <property type="match status" value="1"/>
</dbReference>